<evidence type="ECO:0000256" key="5">
    <source>
        <dbReference type="ARBA" id="ARBA00023049"/>
    </source>
</evidence>
<dbReference type="EMBL" id="JAYGIL010000004">
    <property type="protein sequence ID" value="MEA5402108.1"/>
    <property type="molecule type" value="Genomic_DNA"/>
</dbReference>
<organism evidence="7 8">
    <name type="scientific">Arcicella gelida</name>
    <dbReference type="NCBI Taxonomy" id="2984195"/>
    <lineage>
        <taxon>Bacteria</taxon>
        <taxon>Pseudomonadati</taxon>
        <taxon>Bacteroidota</taxon>
        <taxon>Cytophagia</taxon>
        <taxon>Cytophagales</taxon>
        <taxon>Flectobacillaceae</taxon>
        <taxon>Arcicella</taxon>
    </lineage>
</organism>
<feature type="domain" description="MPN" evidence="6">
    <location>
        <begin position="31"/>
        <end position="156"/>
    </location>
</feature>
<dbReference type="Pfam" id="PF04002">
    <property type="entry name" value="RadC"/>
    <property type="match status" value="1"/>
</dbReference>
<evidence type="ECO:0000256" key="4">
    <source>
        <dbReference type="ARBA" id="ARBA00022833"/>
    </source>
</evidence>
<accession>A0ABU5S1D2</accession>
<protein>
    <submittedName>
        <fullName evidence="7">JAB domain-containing protein</fullName>
    </submittedName>
</protein>
<evidence type="ECO:0000256" key="1">
    <source>
        <dbReference type="ARBA" id="ARBA00022670"/>
    </source>
</evidence>
<dbReference type="Gene3D" id="3.40.140.10">
    <property type="entry name" value="Cytidine Deaminase, domain 2"/>
    <property type="match status" value="1"/>
</dbReference>
<keyword evidence="2" id="KW-0479">Metal-binding</keyword>
<dbReference type="RefSeq" id="WP_323326339.1">
    <property type="nucleotide sequence ID" value="NZ_JAYGIL010000004.1"/>
</dbReference>
<dbReference type="InterPro" id="IPR025657">
    <property type="entry name" value="RadC_JAB"/>
</dbReference>
<keyword evidence="1" id="KW-0645">Protease</keyword>
<dbReference type="PROSITE" id="PS50249">
    <property type="entry name" value="MPN"/>
    <property type="match status" value="1"/>
</dbReference>
<evidence type="ECO:0000313" key="8">
    <source>
        <dbReference type="Proteomes" id="UP001303899"/>
    </source>
</evidence>
<evidence type="ECO:0000259" key="6">
    <source>
        <dbReference type="PROSITE" id="PS50249"/>
    </source>
</evidence>
<evidence type="ECO:0000256" key="2">
    <source>
        <dbReference type="ARBA" id="ARBA00022723"/>
    </source>
</evidence>
<dbReference type="InterPro" id="IPR020891">
    <property type="entry name" value="UPF0758_CS"/>
</dbReference>
<keyword evidence="3" id="KW-0378">Hydrolase</keyword>
<dbReference type="InterPro" id="IPR037518">
    <property type="entry name" value="MPN"/>
</dbReference>
<keyword evidence="8" id="KW-1185">Reference proteome</keyword>
<evidence type="ECO:0000256" key="3">
    <source>
        <dbReference type="ARBA" id="ARBA00022801"/>
    </source>
</evidence>
<gene>
    <name evidence="7" type="ORF">VB776_04225</name>
</gene>
<comment type="caution">
    <text evidence="7">The sequence shown here is derived from an EMBL/GenBank/DDBJ whole genome shotgun (WGS) entry which is preliminary data.</text>
</comment>
<dbReference type="PANTHER" id="PTHR30471">
    <property type="entry name" value="DNA REPAIR PROTEIN RADC"/>
    <property type="match status" value="1"/>
</dbReference>
<keyword evidence="4" id="KW-0862">Zinc</keyword>
<sequence>MSKKNTAVQLFKVAEIELVYRSKIKAQDRPLVTHSFEAYEILRGTWDDNKIELLEQFKIMLLDRKNSCLGITEIASGGTDFCPIDPRLIFMTALKANASAIVLAHNHPSGNLKESKSDIELTKRVIQAGDLLGIRVLDHLIITADGYASFEDKLLMPR</sequence>
<dbReference type="PANTHER" id="PTHR30471:SF3">
    <property type="entry name" value="UPF0758 PROTEIN YEES-RELATED"/>
    <property type="match status" value="1"/>
</dbReference>
<name>A0ABU5S1D2_9BACT</name>
<dbReference type="PROSITE" id="PS01302">
    <property type="entry name" value="UPF0758"/>
    <property type="match status" value="1"/>
</dbReference>
<evidence type="ECO:0000313" key="7">
    <source>
        <dbReference type="EMBL" id="MEA5402108.1"/>
    </source>
</evidence>
<dbReference type="InterPro" id="IPR001405">
    <property type="entry name" value="UPF0758"/>
</dbReference>
<keyword evidence="5" id="KW-0482">Metalloprotease</keyword>
<dbReference type="CDD" id="cd08071">
    <property type="entry name" value="MPN_DUF2466"/>
    <property type="match status" value="1"/>
</dbReference>
<dbReference type="Proteomes" id="UP001303899">
    <property type="component" value="Unassembled WGS sequence"/>
</dbReference>
<reference evidence="7 8" key="1">
    <citation type="submission" date="2023-12" db="EMBL/GenBank/DDBJ databases">
        <title>Novel species of the genus Arcicella isolated from rivers.</title>
        <authorList>
            <person name="Lu H."/>
        </authorList>
    </citation>
    <scope>NUCLEOTIDE SEQUENCE [LARGE SCALE GENOMIC DNA]</scope>
    <source>
        <strain evidence="7 8">DC2W</strain>
    </source>
</reference>
<proteinExistence type="predicted"/>